<dbReference type="InterPro" id="IPR003421">
    <property type="entry name" value="Opine_DH"/>
</dbReference>
<gene>
    <name evidence="2" type="ORF">ARD30_09235</name>
</gene>
<evidence type="ECO:0000259" key="1">
    <source>
        <dbReference type="Pfam" id="PF02317"/>
    </source>
</evidence>
<dbReference type="RefSeq" id="WP_055727077.1">
    <property type="nucleotide sequence ID" value="NZ_LMAR01000019.1"/>
</dbReference>
<comment type="caution">
    <text evidence="2">The sequence shown here is derived from an EMBL/GenBank/DDBJ whole genome shotgun (WGS) entry which is preliminary data.</text>
</comment>
<evidence type="ECO:0000313" key="3">
    <source>
        <dbReference type="Proteomes" id="UP000051562"/>
    </source>
</evidence>
<dbReference type="SUPFAM" id="SSF51735">
    <property type="entry name" value="NAD(P)-binding Rossmann-fold domains"/>
    <property type="match status" value="1"/>
</dbReference>
<dbReference type="GO" id="GO:0016491">
    <property type="term" value="F:oxidoreductase activity"/>
    <property type="evidence" value="ECO:0007669"/>
    <property type="project" value="InterPro"/>
</dbReference>
<dbReference type="AlphaFoldDB" id="A0A0Q3I9C6"/>
<dbReference type="InterPro" id="IPR036291">
    <property type="entry name" value="NAD(P)-bd_dom_sf"/>
</dbReference>
<dbReference type="Gene3D" id="3.40.50.720">
    <property type="entry name" value="NAD(P)-binding Rossmann-like Domain"/>
    <property type="match status" value="1"/>
</dbReference>
<dbReference type="SUPFAM" id="SSF48179">
    <property type="entry name" value="6-phosphogluconate dehydrogenase C-terminal domain-like"/>
    <property type="match status" value="1"/>
</dbReference>
<evidence type="ECO:0000313" key="2">
    <source>
        <dbReference type="EMBL" id="KQK31608.1"/>
    </source>
</evidence>
<dbReference type="EMBL" id="LMAR01000019">
    <property type="protein sequence ID" value="KQK31608.1"/>
    <property type="molecule type" value="Genomic_DNA"/>
</dbReference>
<name>A0A0Q3I9C6_9HYPH</name>
<sequence>MRVGILGAGGIAFGAAAYLHLNGHEPILWSPSGRGTAELSAGASLKASGALDLSFRPRIASSAEEVITGSDVAMLAMPGNAHRMAIEAIAGNLRDGQPTIISSHLSFGALYLSRLLSERGIKAPIIAWGTTLTTGRKQGPTEVGVNSVRSKIDLATVPESDIEVGHTLCTALFGDRFVRRDGLLAISLSNLNPQNHLAISLFNLTRMERGERWGQAENVTASVGRVMEELDAERLAIAAEFGVSVRSIKEHYSFSYQLPIASIAEMNQELHQRGRGGFGPTTTESRYVLEDAPFGLWPTILLGRLAGRPASLHEAGLALLSAAYGRPLAGDNDLLPLLEIQDLSRDRLQELARIGA</sequence>
<proteinExistence type="predicted"/>
<feature type="domain" description="Opine dehydrogenase" evidence="1">
    <location>
        <begin position="181"/>
        <end position="323"/>
    </location>
</feature>
<dbReference type="Proteomes" id="UP000051562">
    <property type="component" value="Unassembled WGS sequence"/>
</dbReference>
<dbReference type="Gene3D" id="1.10.1040.10">
    <property type="entry name" value="N-(1-d-carboxylethyl)-l-norvaline Dehydrogenase, domain 2"/>
    <property type="match status" value="1"/>
</dbReference>
<dbReference type="Pfam" id="PF02317">
    <property type="entry name" value="Octopine_DH"/>
    <property type="match status" value="1"/>
</dbReference>
<dbReference type="InterPro" id="IPR008927">
    <property type="entry name" value="6-PGluconate_DH-like_C_sf"/>
</dbReference>
<organism evidence="2 3">
    <name type="scientific">Bosea thiooxidans</name>
    <dbReference type="NCBI Taxonomy" id="53254"/>
    <lineage>
        <taxon>Bacteria</taxon>
        <taxon>Pseudomonadati</taxon>
        <taxon>Pseudomonadota</taxon>
        <taxon>Alphaproteobacteria</taxon>
        <taxon>Hyphomicrobiales</taxon>
        <taxon>Boseaceae</taxon>
        <taxon>Bosea</taxon>
    </lineage>
</organism>
<keyword evidence="3" id="KW-1185">Reference proteome</keyword>
<protein>
    <submittedName>
        <fullName evidence="2">NAD/NADP octopine/nopaline dehydrogenase</fullName>
    </submittedName>
</protein>
<reference evidence="2 3" key="1">
    <citation type="submission" date="2015-10" db="EMBL/GenBank/DDBJ databases">
        <title>Draft genome of Bosea thiooxidans.</title>
        <authorList>
            <person name="Wang X."/>
        </authorList>
    </citation>
    <scope>NUCLEOTIDE SEQUENCE [LARGE SCALE GENOMIC DNA]</scope>
    <source>
        <strain evidence="2 3">CGMCC 9174</strain>
    </source>
</reference>
<accession>A0A0Q3I9C6</accession>
<dbReference type="InterPro" id="IPR013328">
    <property type="entry name" value="6PGD_dom2"/>
</dbReference>